<dbReference type="EMBL" id="JPQZ01000002">
    <property type="protein sequence ID" value="KKO76565.1"/>
    <property type="molecule type" value="Genomic_DNA"/>
</dbReference>
<dbReference type="VEuPathDB" id="MicrosporidiaDB:G9O61_00g006410"/>
<evidence type="ECO:0000313" key="2">
    <source>
        <dbReference type="Proteomes" id="UP000034350"/>
    </source>
</evidence>
<proteinExistence type="predicted"/>
<name>A0A0F9WJ43_9MICR</name>
<keyword evidence="2" id="KW-1185">Reference proteome</keyword>
<dbReference type="Proteomes" id="UP000034350">
    <property type="component" value="Unassembled WGS sequence"/>
</dbReference>
<protein>
    <submittedName>
        <fullName evidence="1">Uncharacterized protein</fullName>
    </submittedName>
</protein>
<dbReference type="GeneID" id="36319344"/>
<dbReference type="VEuPathDB" id="MicrosporidiaDB:AAJ76_2000105575"/>
<reference evidence="1 2" key="1">
    <citation type="journal article" date="2015" name="Environ. Microbiol.">
        <title>Genome analyses suggest the presence of polyploidy and recent human-driven expansions in eight global populations of the honeybee pathogen Nosema ceranae.</title>
        <authorList>
            <person name="Pelin A."/>
            <person name="Selman M."/>
            <person name="Aris-Brosou S."/>
            <person name="Farinelli L."/>
            <person name="Corradi N."/>
        </authorList>
    </citation>
    <scope>NUCLEOTIDE SEQUENCE [LARGE SCALE GENOMIC DNA]</scope>
    <source>
        <strain evidence="1 2">PA08 1199</strain>
    </source>
</reference>
<evidence type="ECO:0000313" key="1">
    <source>
        <dbReference type="EMBL" id="KKO76565.1"/>
    </source>
</evidence>
<gene>
    <name evidence="1" type="ORF">AAJ76_2000105575</name>
</gene>
<dbReference type="AlphaFoldDB" id="A0A0F9WJ43"/>
<dbReference type="RefSeq" id="XP_024332307.1">
    <property type="nucleotide sequence ID" value="XM_024474424.1"/>
</dbReference>
<comment type="caution">
    <text evidence="1">The sequence shown here is derived from an EMBL/GenBank/DDBJ whole genome shotgun (WGS) entry which is preliminary data.</text>
</comment>
<dbReference type="OrthoDB" id="2187214at2759"/>
<sequence>MLNFLTNFNKNGKIYSFAKIVSIGNFEVTVAYKNSSKIIKTEQIYNKKDWVIFYGYLEENTIYPEYIENISGIDVNILERFINFLSIN</sequence>
<accession>A0A0F9WJ43</accession>
<organism evidence="1 2">
    <name type="scientific">Vairimorpha ceranae</name>
    <dbReference type="NCBI Taxonomy" id="40302"/>
    <lineage>
        <taxon>Eukaryota</taxon>
        <taxon>Fungi</taxon>
        <taxon>Fungi incertae sedis</taxon>
        <taxon>Microsporidia</taxon>
        <taxon>Nosematidae</taxon>
        <taxon>Vairimorpha</taxon>
    </lineage>
</organism>